<dbReference type="SUPFAM" id="SSF100950">
    <property type="entry name" value="NagB/RpiA/CoA transferase-like"/>
    <property type="match status" value="1"/>
</dbReference>
<dbReference type="PANTHER" id="PTHR23407:SF1">
    <property type="entry name" value="5-FORMYLTETRAHYDROFOLATE CYCLO-LIGASE"/>
    <property type="match status" value="1"/>
</dbReference>
<proteinExistence type="inferred from homology"/>
<organism evidence="5 6">
    <name type="scientific">Candidatus Marimicrobium litorale</name>
    <dbReference type="NCBI Taxonomy" id="2518991"/>
    <lineage>
        <taxon>Bacteria</taxon>
        <taxon>Pseudomonadati</taxon>
        <taxon>Pseudomonadota</taxon>
        <taxon>Gammaproteobacteria</taxon>
        <taxon>Cellvibrionales</taxon>
        <taxon>Halieaceae</taxon>
        <taxon>Marimicrobium</taxon>
    </lineage>
</organism>
<keyword evidence="2 4" id="KW-0547">Nucleotide-binding</keyword>
<evidence type="ECO:0000313" key="6">
    <source>
        <dbReference type="Proteomes" id="UP001143304"/>
    </source>
</evidence>
<protein>
    <recommendedName>
        <fullName evidence="4">5-formyltetrahydrofolate cyclo-ligase</fullName>
        <ecNumber evidence="4">6.3.3.2</ecNumber>
    </recommendedName>
</protein>
<evidence type="ECO:0000256" key="1">
    <source>
        <dbReference type="ARBA" id="ARBA00010638"/>
    </source>
</evidence>
<reference evidence="5" key="1">
    <citation type="submission" date="2019-02" db="EMBL/GenBank/DDBJ databases">
        <authorList>
            <person name="Li S.-H."/>
        </authorList>
    </citation>
    <scope>NUCLEOTIDE SEQUENCE</scope>
    <source>
        <strain evidence="5">IMCC11814</strain>
    </source>
</reference>
<keyword evidence="6" id="KW-1185">Reference proteome</keyword>
<dbReference type="EMBL" id="SHNO01000001">
    <property type="protein sequence ID" value="MCX2978130.1"/>
    <property type="molecule type" value="Genomic_DNA"/>
</dbReference>
<dbReference type="PIRSF" id="PIRSF006806">
    <property type="entry name" value="FTHF_cligase"/>
    <property type="match status" value="1"/>
</dbReference>
<dbReference type="NCBIfam" id="TIGR02727">
    <property type="entry name" value="MTHFS_bact"/>
    <property type="match status" value="1"/>
</dbReference>
<keyword evidence="4" id="KW-0460">Magnesium</keyword>
<dbReference type="InterPro" id="IPR037171">
    <property type="entry name" value="NagB/RpiA_transferase-like"/>
</dbReference>
<gene>
    <name evidence="5" type="ORF">EYC82_12260</name>
</gene>
<evidence type="ECO:0000256" key="2">
    <source>
        <dbReference type="ARBA" id="ARBA00022741"/>
    </source>
</evidence>
<dbReference type="Pfam" id="PF01812">
    <property type="entry name" value="5-FTHF_cyc-lig"/>
    <property type="match status" value="1"/>
</dbReference>
<comment type="cofactor">
    <cofactor evidence="4">
        <name>Mg(2+)</name>
        <dbReference type="ChEBI" id="CHEBI:18420"/>
    </cofactor>
</comment>
<dbReference type="Gene3D" id="3.40.50.10420">
    <property type="entry name" value="NagB/RpiA/CoA transferase-like"/>
    <property type="match status" value="1"/>
</dbReference>
<evidence type="ECO:0000313" key="5">
    <source>
        <dbReference type="EMBL" id="MCX2978130.1"/>
    </source>
</evidence>
<keyword evidence="3 4" id="KW-0067">ATP-binding</keyword>
<sequence length="197" mass="21937">MPMPDIQQRKVELRRTLRQRRAALTKQQQLTAAADLQQAVRQLTAWNAATRIALYIASDGEIDPALLAQQARESGKDVFLPVIGPDKSLAFALWQPQDNLKDNHYNIPEPMPDAKRCELAQLDILFLPLVGWDEGGRRLGMGGGFYDRALTTDSGPVLVGLAHECQRLERVPVTEQDVSMDFVATNAALHHCKENTV</sequence>
<dbReference type="InterPro" id="IPR024185">
    <property type="entry name" value="FTHF_cligase-like_sf"/>
</dbReference>
<evidence type="ECO:0000256" key="3">
    <source>
        <dbReference type="ARBA" id="ARBA00022840"/>
    </source>
</evidence>
<comment type="caution">
    <text evidence="5">The sequence shown here is derived from an EMBL/GenBank/DDBJ whole genome shotgun (WGS) entry which is preliminary data.</text>
</comment>
<dbReference type="InterPro" id="IPR002698">
    <property type="entry name" value="FTHF_cligase"/>
</dbReference>
<accession>A0ABT3T789</accession>
<dbReference type="GO" id="GO:0030272">
    <property type="term" value="F:5-formyltetrahydrofolate cyclo-ligase activity"/>
    <property type="evidence" value="ECO:0007669"/>
    <property type="project" value="UniProtKB-EC"/>
</dbReference>
<keyword evidence="4" id="KW-0479">Metal-binding</keyword>
<keyword evidence="5" id="KW-0436">Ligase</keyword>
<dbReference type="PANTHER" id="PTHR23407">
    <property type="entry name" value="ATPASE INHIBITOR/5-FORMYLTETRAHYDROFOLATE CYCLO-LIGASE"/>
    <property type="match status" value="1"/>
</dbReference>
<name>A0ABT3T789_9GAMM</name>
<dbReference type="EC" id="6.3.3.2" evidence="4"/>
<comment type="catalytic activity">
    <reaction evidence="4">
        <text>(6S)-5-formyl-5,6,7,8-tetrahydrofolate + ATP = (6R)-5,10-methenyltetrahydrofolate + ADP + phosphate</text>
        <dbReference type="Rhea" id="RHEA:10488"/>
        <dbReference type="ChEBI" id="CHEBI:30616"/>
        <dbReference type="ChEBI" id="CHEBI:43474"/>
        <dbReference type="ChEBI" id="CHEBI:57455"/>
        <dbReference type="ChEBI" id="CHEBI:57457"/>
        <dbReference type="ChEBI" id="CHEBI:456216"/>
        <dbReference type="EC" id="6.3.3.2"/>
    </reaction>
</comment>
<dbReference type="Proteomes" id="UP001143304">
    <property type="component" value="Unassembled WGS sequence"/>
</dbReference>
<evidence type="ECO:0000256" key="4">
    <source>
        <dbReference type="RuleBase" id="RU361279"/>
    </source>
</evidence>
<comment type="similarity">
    <text evidence="1 4">Belongs to the 5-formyltetrahydrofolate cyclo-ligase family.</text>
</comment>